<dbReference type="PANTHER" id="PTHR45277">
    <property type="entry name" value="EXPRESSED PROTEIN"/>
    <property type="match status" value="1"/>
</dbReference>
<evidence type="ECO:0000313" key="5">
    <source>
        <dbReference type="EMBL" id="KAG7537904.1"/>
    </source>
</evidence>
<evidence type="ECO:0000259" key="4">
    <source>
        <dbReference type="PROSITE" id="PS50158"/>
    </source>
</evidence>
<keyword evidence="3" id="KW-0812">Transmembrane</keyword>
<dbReference type="Pfam" id="PF08241">
    <property type="entry name" value="Methyltransf_11"/>
    <property type="match status" value="1"/>
</dbReference>
<feature type="compositionally biased region" description="Low complexity" evidence="2">
    <location>
        <begin position="462"/>
        <end position="517"/>
    </location>
</feature>
<evidence type="ECO:0000256" key="3">
    <source>
        <dbReference type="SAM" id="Phobius"/>
    </source>
</evidence>
<protein>
    <submittedName>
        <fullName evidence="5">Retrotransposon Copia-like N-terminal</fullName>
    </submittedName>
</protein>
<feature type="region of interest" description="Disordered" evidence="2">
    <location>
        <begin position="462"/>
        <end position="526"/>
    </location>
</feature>
<evidence type="ECO:0000256" key="2">
    <source>
        <dbReference type="SAM" id="MobiDB-lite"/>
    </source>
</evidence>
<dbReference type="PROSITE" id="PS50158">
    <property type="entry name" value="ZF_CCHC"/>
    <property type="match status" value="1"/>
</dbReference>
<dbReference type="InterPro" id="IPR013103">
    <property type="entry name" value="RVT_2"/>
</dbReference>
<evidence type="ECO:0000256" key="1">
    <source>
        <dbReference type="PROSITE-ProRule" id="PRU00047"/>
    </source>
</evidence>
<dbReference type="Pfam" id="PF07727">
    <property type="entry name" value="RVT_2"/>
    <property type="match status" value="1"/>
</dbReference>
<keyword evidence="1" id="KW-0479">Metal-binding</keyword>
<keyword evidence="6" id="KW-1185">Reference proteome</keyword>
<keyword evidence="3" id="KW-0472">Membrane</keyword>
<reference evidence="5 6" key="1">
    <citation type="submission" date="2020-12" db="EMBL/GenBank/DDBJ databases">
        <title>Concerted genomic and epigenomic changes stabilize Arabidopsis allopolyploids.</title>
        <authorList>
            <person name="Chen Z."/>
        </authorList>
    </citation>
    <scope>NUCLEOTIDE SEQUENCE [LARGE SCALE GENOMIC DNA]</scope>
    <source>
        <strain evidence="5">As9502</strain>
        <tissue evidence="5">Leaf</tissue>
    </source>
</reference>
<dbReference type="GO" id="GO:0008270">
    <property type="term" value="F:zinc ion binding"/>
    <property type="evidence" value="ECO:0007669"/>
    <property type="project" value="UniProtKB-KW"/>
</dbReference>
<accession>A0A8T1Y428</accession>
<feature type="domain" description="CCHC-type" evidence="4">
    <location>
        <begin position="277"/>
        <end position="290"/>
    </location>
</feature>
<dbReference type="InterPro" id="IPR001878">
    <property type="entry name" value="Znf_CCHC"/>
</dbReference>
<dbReference type="EMBL" id="JAEFBJ010000013">
    <property type="protein sequence ID" value="KAG7537904.1"/>
    <property type="molecule type" value="Genomic_DNA"/>
</dbReference>
<dbReference type="PANTHER" id="PTHR45277:SF2">
    <property type="entry name" value="METHYLTRANSFERASE TYPE 11 DOMAIN-CONTAINING PROTEIN"/>
    <property type="match status" value="1"/>
</dbReference>
<feature type="transmembrane region" description="Helical" evidence="3">
    <location>
        <begin position="1028"/>
        <end position="1052"/>
    </location>
</feature>
<dbReference type="OrthoDB" id="4068312at2759"/>
<keyword evidence="1" id="KW-0863">Zinc-finger</keyword>
<dbReference type="Proteomes" id="UP000694251">
    <property type="component" value="Chromosome 13"/>
</dbReference>
<dbReference type="GO" id="GO:0003676">
    <property type="term" value="F:nucleic acid binding"/>
    <property type="evidence" value="ECO:0007669"/>
    <property type="project" value="InterPro"/>
</dbReference>
<dbReference type="GO" id="GO:0008757">
    <property type="term" value="F:S-adenosylmethionine-dependent methyltransferase activity"/>
    <property type="evidence" value="ECO:0007669"/>
    <property type="project" value="InterPro"/>
</dbReference>
<dbReference type="Pfam" id="PF14244">
    <property type="entry name" value="Retrotran_gag_3"/>
    <property type="match status" value="1"/>
</dbReference>
<comment type="caution">
    <text evidence="5">The sequence shown here is derived from an EMBL/GenBank/DDBJ whole genome shotgun (WGS) entry which is preliminary data.</text>
</comment>
<organism evidence="5 6">
    <name type="scientific">Arabidopsis suecica</name>
    <name type="common">Swedish thale-cress</name>
    <name type="synonym">Cardaminopsis suecica</name>
    <dbReference type="NCBI Taxonomy" id="45249"/>
    <lineage>
        <taxon>Eukaryota</taxon>
        <taxon>Viridiplantae</taxon>
        <taxon>Streptophyta</taxon>
        <taxon>Embryophyta</taxon>
        <taxon>Tracheophyta</taxon>
        <taxon>Spermatophyta</taxon>
        <taxon>Magnoliopsida</taxon>
        <taxon>eudicotyledons</taxon>
        <taxon>Gunneridae</taxon>
        <taxon>Pentapetalae</taxon>
        <taxon>rosids</taxon>
        <taxon>malvids</taxon>
        <taxon>Brassicales</taxon>
        <taxon>Brassicaceae</taxon>
        <taxon>Camelineae</taxon>
        <taxon>Arabidopsis</taxon>
    </lineage>
</organism>
<dbReference type="AlphaFoldDB" id="A0A8T1Y428"/>
<evidence type="ECO:0000313" key="6">
    <source>
        <dbReference type="Proteomes" id="UP000694251"/>
    </source>
</evidence>
<keyword evidence="3" id="KW-1133">Transmembrane helix</keyword>
<dbReference type="InterPro" id="IPR029472">
    <property type="entry name" value="Copia-like_N"/>
</dbReference>
<sequence length="1249" mass="138646">MGSNSFSSNPPDVSAPICFSNEQGDNPYYLHKSGHAGLQLVSDRLTGGVDFHSWRRSVRMALNVRNKLGFVDGTISKPSDNDPNAGAWSRCNDLVATWLINSVAKNISQSLLFISTAEGIWKSLMARFNQDDATRIYEIEQKLCTIQQGSCDVNAYYTELITLWENYKNYVELPVCTCGHCECNAAQLWEKLQQRSRVTKFLMGLNEAYEPTRRHILMQKPMPSLEAAFNIVVQDERQKSINPVSQAGNVVFQTSGSSELDQMIAYANYKGKPKVVCTHCGMTGHMVNKCYKIHGYPPGYIPGFKSQATQLYGQRPQQYSAQQYNTYPAKQFNTQQFQPKGNFQQMQRSFQVNAQQWRPSFPQKDNAIANVMIEAPPTTAQVTYNNIDLSSLTSDQVQQIVAQLQSLHVPEQSTSNLATITENGVMACESDSDLQHDIFPHTILPLPVADCPASSYFHTIPQSYPPSTSSSPIQNAPSSSHTPPASSLNSPVHTSSSSSTHSSSSSHNSHSNTGISSPTVDLADLPSLEPVRPKRNAKAPSYLSQYHCYLTQNTIPTPIPSTRYPLSSVLSYDLLAPEFQQFILAITLETEPHTFKQAMASEYWKNACNSELTALEGHKTWSVVSLPPGHNVVGCKWVFTIKYNADGTVERYKARLVAKGYTQEEGVDYFYTFSPVAKLTTVKLLLGVAAIKNWTLTQMDVSNAFLHGELDEEIYMSLPQGYTPPDGQPLPPNAVCKLHKSLYGLKQTSRQWYHRLSTVIMNAGFKQCAGDHTLFTRKTGSVFLAVLVYVDDIVIASNNLEVEKEFKDLLHREFMIKDLGPMKFFLGLEVARNKKGISVCQRKYALDLIEGAGFLGCKPCAVPMDPVVQLSKEDGELLANPTVYRELVGKLLYLTITRPDITFAVHKLSQFISCPTGVHLTAAQRVVRYLKSNPGQGLFFPSDSDLSLSAFADADWAACPDSRRSVSVPLFTLQNVYIKSLPSSKSRTTLRKAMRPESQAPNLASNNSQDIGTGFLWRQSKTRFSAGFFGAVTALSAVCLFFAAANFFYSAVPLRYEMAQRMVESVGDWSSVKTALDLGCGRGILLNAVATQLKKTGSSGRVVGLDRSMTTTLSTLRTAHIEGVQEYVTCREGDVRRLPFSDNYFDVVVSAVFLHTVGKEYGQKTVEPAAERMRVLGEAVRVLKPGGVGVVWAGPGRAWVWDLVHVPEYVRRLHELRMEEIRVSKRVTAFMVKSHMVSFKKPSQHFGGI</sequence>
<name>A0A8T1Y428_ARASU</name>
<keyword evidence="1" id="KW-0862">Zinc</keyword>
<gene>
    <name evidence="5" type="ORF">ISN44_As13g017490</name>
</gene>
<dbReference type="InterPro" id="IPR013216">
    <property type="entry name" value="Methyltransf_11"/>
</dbReference>
<proteinExistence type="predicted"/>
<dbReference type="CDD" id="cd02440">
    <property type="entry name" value="AdoMet_MTases"/>
    <property type="match status" value="1"/>
</dbReference>